<dbReference type="Proteomes" id="UP000001962">
    <property type="component" value="Chromosome"/>
</dbReference>
<accession>Q0A9G4</accession>
<dbReference type="AlphaFoldDB" id="Q0A9G4"/>
<proteinExistence type="predicted"/>
<evidence type="ECO:0000313" key="2">
    <source>
        <dbReference type="Proteomes" id="UP000001962"/>
    </source>
</evidence>
<dbReference type="KEGG" id="aeh:Mlg_1174"/>
<gene>
    <name evidence="1" type="ordered locus">Mlg_1174</name>
</gene>
<evidence type="ECO:0000313" key="1">
    <source>
        <dbReference type="EMBL" id="ABI56523.1"/>
    </source>
</evidence>
<dbReference type="EMBL" id="CP000453">
    <property type="protein sequence ID" value="ABI56523.1"/>
    <property type="molecule type" value="Genomic_DNA"/>
</dbReference>
<name>Q0A9G4_ALKEH</name>
<dbReference type="HOGENOM" id="CLU_161152_0_0_6"/>
<sequence length="127" mass="14182">MCPRARPARMRGPPVRKPFTVRVRMSDQLPPDSSLYDIAAANVVDMGNRLMEQHEDADAWEAASGMLAGAIHYWLYARQPCGDPTCADCADMSSAEERLRHLLDEVRESARGSDYYHSPHDHNVGNA</sequence>
<protein>
    <submittedName>
        <fullName evidence="1">Uncharacterized protein</fullName>
    </submittedName>
</protein>
<keyword evidence="2" id="KW-1185">Reference proteome</keyword>
<reference evidence="2" key="1">
    <citation type="submission" date="2006-08" db="EMBL/GenBank/DDBJ databases">
        <title>Complete sequence of Alkalilimnicola ehrilichei MLHE-1.</title>
        <authorList>
            <person name="Copeland A."/>
            <person name="Lucas S."/>
            <person name="Lapidus A."/>
            <person name="Barry K."/>
            <person name="Detter J.C."/>
            <person name="Glavina del Rio T."/>
            <person name="Hammon N."/>
            <person name="Israni S."/>
            <person name="Dalin E."/>
            <person name="Tice H."/>
            <person name="Pitluck S."/>
            <person name="Sims D."/>
            <person name="Brettin T."/>
            <person name="Bruce D."/>
            <person name="Han C."/>
            <person name="Tapia R."/>
            <person name="Gilna P."/>
            <person name="Schmutz J."/>
            <person name="Larimer F."/>
            <person name="Land M."/>
            <person name="Hauser L."/>
            <person name="Kyrpides N."/>
            <person name="Mikhailova N."/>
            <person name="Oremland R.S."/>
            <person name="Hoeft S.E."/>
            <person name="Switzer-Blum J."/>
            <person name="Kulp T."/>
            <person name="King G."/>
            <person name="Tabita R."/>
            <person name="Witte B."/>
            <person name="Santini J.M."/>
            <person name="Basu P."/>
            <person name="Hollibaugh J.T."/>
            <person name="Xie G."/>
            <person name="Stolz J.F."/>
            <person name="Richardson P."/>
        </authorList>
    </citation>
    <scope>NUCLEOTIDE SEQUENCE [LARGE SCALE GENOMIC DNA]</scope>
    <source>
        <strain evidence="2">ATCC BAA-1101 / DSM 17681 / MLHE-1</strain>
    </source>
</reference>
<organism evidence="1 2">
    <name type="scientific">Alkalilimnicola ehrlichii (strain ATCC BAA-1101 / DSM 17681 / MLHE-1)</name>
    <dbReference type="NCBI Taxonomy" id="187272"/>
    <lineage>
        <taxon>Bacteria</taxon>
        <taxon>Pseudomonadati</taxon>
        <taxon>Pseudomonadota</taxon>
        <taxon>Gammaproteobacteria</taxon>
        <taxon>Chromatiales</taxon>
        <taxon>Ectothiorhodospiraceae</taxon>
        <taxon>Alkalilimnicola</taxon>
    </lineage>
</organism>